<keyword evidence="2" id="KW-0326">Glycosidase</keyword>
<gene>
    <name evidence="4" type="ORF">RJ641_011356</name>
</gene>
<dbReference type="Proteomes" id="UP001370490">
    <property type="component" value="Unassembled WGS sequence"/>
</dbReference>
<dbReference type="GO" id="GO:0006013">
    <property type="term" value="P:mannose metabolic process"/>
    <property type="evidence" value="ECO:0007669"/>
    <property type="project" value="InterPro"/>
</dbReference>
<reference evidence="4 5" key="1">
    <citation type="submission" date="2023-12" db="EMBL/GenBank/DDBJ databases">
        <title>A high-quality genome assembly for Dillenia turbinata (Dilleniales).</title>
        <authorList>
            <person name="Chanderbali A."/>
        </authorList>
    </citation>
    <scope>NUCLEOTIDE SEQUENCE [LARGE SCALE GENOMIC DNA]</scope>
    <source>
        <strain evidence="4">LSX21</strain>
        <tissue evidence="4">Leaf</tissue>
    </source>
</reference>
<evidence type="ECO:0000259" key="3">
    <source>
        <dbReference type="SMART" id="SM00872"/>
    </source>
</evidence>
<evidence type="ECO:0000256" key="2">
    <source>
        <dbReference type="ARBA" id="ARBA00023295"/>
    </source>
</evidence>
<dbReference type="Pfam" id="PF09261">
    <property type="entry name" value="Alpha-mann_mid"/>
    <property type="match status" value="1"/>
</dbReference>
<comment type="caution">
    <text evidence="4">The sequence shown here is derived from an EMBL/GenBank/DDBJ whole genome shotgun (WGS) entry which is preliminary data.</text>
</comment>
<dbReference type="SUPFAM" id="SSF88713">
    <property type="entry name" value="Glycoside hydrolase/deacetylase"/>
    <property type="match status" value="2"/>
</dbReference>
<keyword evidence="5" id="KW-1185">Reference proteome</keyword>
<dbReference type="InterPro" id="IPR037094">
    <property type="entry name" value="Glyco_hydro_38_cen_sf"/>
</dbReference>
<dbReference type="InterPro" id="IPR027291">
    <property type="entry name" value="Glyco_hydro_38_N_sf"/>
</dbReference>
<organism evidence="4 5">
    <name type="scientific">Dillenia turbinata</name>
    <dbReference type="NCBI Taxonomy" id="194707"/>
    <lineage>
        <taxon>Eukaryota</taxon>
        <taxon>Viridiplantae</taxon>
        <taxon>Streptophyta</taxon>
        <taxon>Embryophyta</taxon>
        <taxon>Tracheophyta</taxon>
        <taxon>Spermatophyta</taxon>
        <taxon>Magnoliopsida</taxon>
        <taxon>eudicotyledons</taxon>
        <taxon>Gunneridae</taxon>
        <taxon>Pentapetalae</taxon>
        <taxon>Dilleniales</taxon>
        <taxon>Dilleniaceae</taxon>
        <taxon>Dillenia</taxon>
    </lineage>
</organism>
<dbReference type="EMBL" id="JBAMMX010000018">
    <property type="protein sequence ID" value="KAK6923052.1"/>
    <property type="molecule type" value="Genomic_DNA"/>
</dbReference>
<evidence type="ECO:0000256" key="1">
    <source>
        <dbReference type="ARBA" id="ARBA00022801"/>
    </source>
</evidence>
<feature type="domain" description="Glycoside hydrolase family 38 central" evidence="3">
    <location>
        <begin position="20"/>
        <end position="81"/>
    </location>
</feature>
<dbReference type="InterPro" id="IPR028995">
    <property type="entry name" value="Glyco_hydro_57/38_cen_sf"/>
</dbReference>
<keyword evidence="1 4" id="KW-0378">Hydrolase</keyword>
<proteinExistence type="predicted"/>
<evidence type="ECO:0000313" key="4">
    <source>
        <dbReference type="EMBL" id="KAK6923052.1"/>
    </source>
</evidence>
<dbReference type="PANTHER" id="PTHR11607:SF61">
    <property type="entry name" value="ALPHA-MANNOSIDASE"/>
    <property type="match status" value="1"/>
</dbReference>
<dbReference type="GO" id="GO:0004559">
    <property type="term" value="F:alpha-mannosidase activity"/>
    <property type="evidence" value="ECO:0007669"/>
    <property type="project" value="InterPro"/>
</dbReference>
<dbReference type="SUPFAM" id="SSF88688">
    <property type="entry name" value="Families 57/38 glycoside transferase middle domain"/>
    <property type="match status" value="1"/>
</dbReference>
<dbReference type="Gene3D" id="1.20.1270.50">
    <property type="entry name" value="Glycoside hydrolase family 38, central domain"/>
    <property type="match status" value="2"/>
</dbReference>
<dbReference type="InterPro" id="IPR011330">
    <property type="entry name" value="Glyco_hydro/deAcase_b/a-brl"/>
</dbReference>
<dbReference type="InterPro" id="IPR015341">
    <property type="entry name" value="Glyco_hydro_38_cen"/>
</dbReference>
<dbReference type="PANTHER" id="PTHR11607">
    <property type="entry name" value="ALPHA-MANNOSIDASE"/>
    <property type="match status" value="1"/>
</dbReference>
<dbReference type="SMART" id="SM00872">
    <property type="entry name" value="Alpha-mann_mid"/>
    <property type="match status" value="1"/>
</dbReference>
<protein>
    <submittedName>
        <fullName evidence="4">Glycoside hydrolase family 38, central domain</fullName>
    </submittedName>
</protein>
<evidence type="ECO:0000313" key="5">
    <source>
        <dbReference type="Proteomes" id="UP001370490"/>
    </source>
</evidence>
<sequence length="543" mass="62706">MTLFCEHQLQLSRFADTPNAYWTGFFTSHPALKRYVRMLSGFYLAKQFHICLGDVLGISQHHDAVNGTAKQHTTNDFVKRLAIGTQPYGASSIQIQVIHVRQTTSAFKQLCFDFVYFARIEYQDRTEGKDDKTLNIIWGDGKLLIITNAFQFLVKLVDEILMKWAFFHSWWTTQCANSKYGEVPCRCWYLEFVYEMVAGVCMKKQPLDQMRSQFNKVPLSGWDLFSTLCSAGLLGAEPGIDSRAKHKDDETLEVIRQRPKTFGFPAQIFTNAFPVHYGPPPASTSAMINLLDNLLFNYNVEQRANGFIDAAVSHPKTNHIMWTMDDDFQYQYAESWFKQMDKLIHYVNKPHDAIAVTAKQHTTNDWAKHLAIGSSEDSRWNDTHLMHIFCSINRLVCLELDFDSEHFARIDYQDRAKRKDDKTLDFIWQGSKTFSFLCLANVTRTNHIMWTMGDNCQYQYAESWFKQMDKLIHYVNKVVVEYNSLGWNRTDVVTIQAVMRTSHVNLHFARLLPHTGASRTSNSTILLKKSVGDANLSFRSAFL</sequence>
<dbReference type="Gene3D" id="3.20.110.10">
    <property type="entry name" value="Glycoside hydrolase 38, N terminal domain"/>
    <property type="match status" value="2"/>
</dbReference>
<dbReference type="InterPro" id="IPR050843">
    <property type="entry name" value="Glycosyl_Hydrlase_38"/>
</dbReference>
<name>A0AAN8V9F7_9MAGN</name>
<dbReference type="AlphaFoldDB" id="A0AAN8V9F7"/>
<accession>A0AAN8V9F7</accession>